<dbReference type="CDD" id="cd00407">
    <property type="entry name" value="Urease_beta"/>
    <property type="match status" value="1"/>
</dbReference>
<dbReference type="Pfam" id="PF00699">
    <property type="entry name" value="Urease_beta"/>
    <property type="match status" value="1"/>
</dbReference>
<keyword evidence="1 3" id="KW-0378">Hydrolase</keyword>
<evidence type="ECO:0000256" key="2">
    <source>
        <dbReference type="ARBA" id="ARBA00047778"/>
    </source>
</evidence>
<dbReference type="RefSeq" id="WP_359878885.1">
    <property type="nucleotide sequence ID" value="NZ_JBEYHT010000031.1"/>
</dbReference>
<keyword evidence="6" id="KW-1185">Reference proteome</keyword>
<comment type="pathway">
    <text evidence="3">Nitrogen metabolism; urea degradation; CO(2) and NH(3) from urea (urease route): step 1/1.</text>
</comment>
<dbReference type="GO" id="GO:0043419">
    <property type="term" value="P:urea catabolic process"/>
    <property type="evidence" value="ECO:0007669"/>
    <property type="project" value="UniProtKB-UniRule"/>
</dbReference>
<dbReference type="NCBIfam" id="TIGR00192">
    <property type="entry name" value="urease_beta"/>
    <property type="match status" value="1"/>
</dbReference>
<dbReference type="PANTHER" id="PTHR33569:SF1">
    <property type="entry name" value="UREASE"/>
    <property type="match status" value="1"/>
</dbReference>
<sequence length="119" mass="12417">MIPGEILFADGPVALNEGRPVTRLTVLNTADRPVQVGSHYHFAEVNPGLDVDRVAARGLRLHIAAGTAVRFEPGVPVEVELVPLAGDRIVPGLRGETAGPLDPESDAAAEGRPNGADRA</sequence>
<protein>
    <recommendedName>
        <fullName evidence="3">Urease subunit beta</fullName>
        <ecNumber evidence="3">3.5.1.5</ecNumber>
    </recommendedName>
    <alternativeName>
        <fullName evidence="3">Urea amidohydrolase subunit beta</fullName>
    </alternativeName>
</protein>
<dbReference type="UniPathway" id="UPA00258">
    <property type="reaction ID" value="UER00370"/>
</dbReference>
<dbReference type="EMBL" id="AP017424">
    <property type="protein sequence ID" value="BAU81690.1"/>
    <property type="molecule type" value="Genomic_DNA"/>
</dbReference>
<evidence type="ECO:0000313" key="6">
    <source>
        <dbReference type="Proteomes" id="UP000217676"/>
    </source>
</evidence>
<evidence type="ECO:0000256" key="1">
    <source>
        <dbReference type="ARBA" id="ARBA00022801"/>
    </source>
</evidence>
<dbReference type="KEGG" id="slau:SLA_0736"/>
<dbReference type="AlphaFoldDB" id="A0A160NVP1"/>
<dbReference type="Gene3D" id="2.10.150.10">
    <property type="entry name" value="Urease, beta subunit"/>
    <property type="match status" value="1"/>
</dbReference>
<evidence type="ECO:0000256" key="3">
    <source>
        <dbReference type="HAMAP-Rule" id="MF_01954"/>
    </source>
</evidence>
<name>A0A160NVP1_STRLU</name>
<dbReference type="PANTHER" id="PTHR33569">
    <property type="entry name" value="UREASE"/>
    <property type="match status" value="1"/>
</dbReference>
<dbReference type="Proteomes" id="UP000217676">
    <property type="component" value="Chromosome"/>
</dbReference>
<dbReference type="InterPro" id="IPR036461">
    <property type="entry name" value="Urease_betasu_sf"/>
</dbReference>
<dbReference type="GO" id="GO:0035550">
    <property type="term" value="C:urease complex"/>
    <property type="evidence" value="ECO:0007669"/>
    <property type="project" value="InterPro"/>
</dbReference>
<organism evidence="5 6">
    <name type="scientific">Streptomyces laurentii</name>
    <dbReference type="NCBI Taxonomy" id="39478"/>
    <lineage>
        <taxon>Bacteria</taxon>
        <taxon>Bacillati</taxon>
        <taxon>Actinomycetota</taxon>
        <taxon>Actinomycetes</taxon>
        <taxon>Kitasatosporales</taxon>
        <taxon>Streptomycetaceae</taxon>
        <taxon>Streptomyces</taxon>
    </lineage>
</organism>
<dbReference type="InterPro" id="IPR002019">
    <property type="entry name" value="Urease_beta-like"/>
</dbReference>
<comment type="catalytic activity">
    <reaction evidence="2 3">
        <text>urea + 2 H2O + H(+) = hydrogencarbonate + 2 NH4(+)</text>
        <dbReference type="Rhea" id="RHEA:20557"/>
        <dbReference type="ChEBI" id="CHEBI:15377"/>
        <dbReference type="ChEBI" id="CHEBI:15378"/>
        <dbReference type="ChEBI" id="CHEBI:16199"/>
        <dbReference type="ChEBI" id="CHEBI:17544"/>
        <dbReference type="ChEBI" id="CHEBI:28938"/>
        <dbReference type="EC" id="3.5.1.5"/>
    </reaction>
</comment>
<dbReference type="NCBIfam" id="NF009682">
    <property type="entry name" value="PRK13203.1"/>
    <property type="match status" value="1"/>
</dbReference>
<dbReference type="InterPro" id="IPR050069">
    <property type="entry name" value="Urease_subunit"/>
</dbReference>
<reference evidence="5 6" key="1">
    <citation type="journal article" date="2016" name="Genome Announc.">
        <title>Complete Genome Sequence of Thiostrepton-Producing Streptomyces laurentii ATCC 31255.</title>
        <authorList>
            <person name="Doi K."/>
            <person name="Fujino Y."/>
            <person name="Nagayoshi Y."/>
            <person name="Ohshima T."/>
            <person name="Ogata S."/>
        </authorList>
    </citation>
    <scope>NUCLEOTIDE SEQUENCE [LARGE SCALE GENOMIC DNA]</scope>
    <source>
        <strain evidence="5 6">ATCC 31255</strain>
    </source>
</reference>
<accession>A0A160NVP1</accession>
<comment type="subunit">
    <text evidence="3">Heterotrimer of UreA (gamma), UreB (beta) and UreC (alpha) subunits. Three heterotrimers associate to form the active enzyme.</text>
</comment>
<proteinExistence type="inferred from homology"/>
<evidence type="ECO:0000256" key="4">
    <source>
        <dbReference type="SAM" id="MobiDB-lite"/>
    </source>
</evidence>
<dbReference type="EC" id="3.5.1.5" evidence="3"/>
<evidence type="ECO:0000313" key="5">
    <source>
        <dbReference type="EMBL" id="BAU81690.1"/>
    </source>
</evidence>
<comment type="subcellular location">
    <subcellularLocation>
        <location evidence="3">Cytoplasm</location>
    </subcellularLocation>
</comment>
<gene>
    <name evidence="3" type="primary">ureB</name>
    <name evidence="5" type="ORF">SLA_0736</name>
</gene>
<feature type="region of interest" description="Disordered" evidence="4">
    <location>
        <begin position="91"/>
        <end position="119"/>
    </location>
</feature>
<keyword evidence="3" id="KW-0963">Cytoplasm</keyword>
<dbReference type="GO" id="GO:0009039">
    <property type="term" value="F:urease activity"/>
    <property type="evidence" value="ECO:0007669"/>
    <property type="project" value="UniProtKB-UniRule"/>
</dbReference>
<comment type="similarity">
    <text evidence="3">Belongs to the urease beta subunit family.</text>
</comment>
<dbReference type="HAMAP" id="MF_01954">
    <property type="entry name" value="Urease_beta"/>
    <property type="match status" value="1"/>
</dbReference>
<dbReference type="SUPFAM" id="SSF51278">
    <property type="entry name" value="Urease, beta-subunit"/>
    <property type="match status" value="1"/>
</dbReference>